<organism evidence="4 5">
    <name type="scientific">Paracoccus sanguinis</name>
    <dbReference type="NCBI Taxonomy" id="1545044"/>
    <lineage>
        <taxon>Bacteria</taxon>
        <taxon>Pseudomonadati</taxon>
        <taxon>Pseudomonadota</taxon>
        <taxon>Alphaproteobacteria</taxon>
        <taxon>Rhodobacterales</taxon>
        <taxon>Paracoccaceae</taxon>
        <taxon>Paracoccus</taxon>
    </lineage>
</organism>
<dbReference type="PANTHER" id="PTHR31005:SF8">
    <property type="entry name" value="DUF4139 DOMAIN-CONTAINING PROTEIN"/>
    <property type="match status" value="1"/>
</dbReference>
<feature type="domain" description="DUF4139" evidence="2">
    <location>
        <begin position="260"/>
        <end position="577"/>
    </location>
</feature>
<dbReference type="OrthoDB" id="580912at2"/>
<keyword evidence="5" id="KW-1185">Reference proteome</keyword>
<dbReference type="PANTHER" id="PTHR31005">
    <property type="entry name" value="DUF4139 DOMAIN-CONTAINING PROTEIN"/>
    <property type="match status" value="1"/>
</dbReference>
<dbReference type="RefSeq" id="WP_083388384.1">
    <property type="nucleotide sequence ID" value="NZ_FNNA01000005.1"/>
</dbReference>
<evidence type="ECO:0000313" key="4">
    <source>
        <dbReference type="EMBL" id="SDX36398.1"/>
    </source>
</evidence>
<dbReference type="Pfam" id="PF13598">
    <property type="entry name" value="DUF4139"/>
    <property type="match status" value="1"/>
</dbReference>
<feature type="chain" id="PRO_5010165413" description="Mucoidy inhibitor MuiA family protein" evidence="1">
    <location>
        <begin position="30"/>
        <end position="583"/>
    </location>
</feature>
<feature type="domain" description="DUF4140" evidence="3">
    <location>
        <begin position="69"/>
        <end position="174"/>
    </location>
</feature>
<dbReference type="InterPro" id="IPR011935">
    <property type="entry name" value="CHP02231"/>
</dbReference>
<accession>A0A1H3B3Z3</accession>
<feature type="signal peptide" evidence="1">
    <location>
        <begin position="1"/>
        <end position="29"/>
    </location>
</feature>
<evidence type="ECO:0000259" key="2">
    <source>
        <dbReference type="Pfam" id="PF13598"/>
    </source>
</evidence>
<dbReference type="AlphaFoldDB" id="A0A1H3B3Z3"/>
<evidence type="ECO:0000256" key="1">
    <source>
        <dbReference type="SAM" id="SignalP"/>
    </source>
</evidence>
<dbReference type="InterPro" id="IPR025554">
    <property type="entry name" value="DUF4140"/>
</dbReference>
<reference evidence="5" key="1">
    <citation type="submission" date="2016-10" db="EMBL/GenBank/DDBJ databases">
        <authorList>
            <person name="Varghese N."/>
            <person name="Submissions S."/>
        </authorList>
    </citation>
    <scope>NUCLEOTIDE SEQUENCE [LARGE SCALE GENOMIC DNA]</scope>
    <source>
        <strain evidence="5">DSM 29303</strain>
    </source>
</reference>
<dbReference type="EMBL" id="FNNA01000005">
    <property type="protein sequence ID" value="SDX36398.1"/>
    <property type="molecule type" value="Genomic_DNA"/>
</dbReference>
<name>A0A1H3B3Z3_9RHOB</name>
<evidence type="ECO:0000313" key="5">
    <source>
        <dbReference type="Proteomes" id="UP000182944"/>
    </source>
</evidence>
<dbReference type="Proteomes" id="UP000182944">
    <property type="component" value="Unassembled WGS sequence"/>
</dbReference>
<dbReference type="STRING" id="1545044.SAMN05444276_10567"/>
<gene>
    <name evidence="4" type="ORF">SAMN05444276_10567</name>
</gene>
<keyword evidence="1" id="KW-0732">Signal</keyword>
<evidence type="ECO:0000259" key="3">
    <source>
        <dbReference type="Pfam" id="PF13600"/>
    </source>
</evidence>
<dbReference type="InterPro" id="IPR037291">
    <property type="entry name" value="DUF4139"/>
</dbReference>
<protein>
    <recommendedName>
        <fullName evidence="6">Mucoidy inhibitor MuiA family protein</fullName>
    </recommendedName>
</protein>
<sequence>MPLSPTSPALRRILAAALVPACAALPLSAQTAAPAPTALPAPIPAAAIPPAPVAPAAEPIRASAPVREVTLYPDGATVTRALHLDAAPGVRELIVTDLPPGIDATTLRVAATGATVGSVALQSDRALPGDLAETDAVRAAREEVQRLEAALRDRDAATAAIRAGAQAAEDTVAFLRALGQSDNATSGDVNALADTVAARLVAARREMVAAETEAAAAEVGRDEDVKALDRARAALAALETPETPPAALIVQLDLHGPADLTITHQTGAASWSPVYDLRLARTGGTAGTITLDRGLMVSQSTGEDWTGAALTLSTARPSGQVQATPVDPWFPRVEDGAVSAVPMQDAMPSYAPAAPMPEMAVRSMGKGAAVGNAALDRIGATVVYRYPTPVTIRTGADAVRLGMDAQAIPVEVVAEAVPLYDDSAYLRAEGKNPLPELILPGAATLYADGARVGETALPLIAAGDYIRLGFGPIDGLRVERRVPEQSEGTRGLIRSANLREETATLRIENLTGEAWPLRVVDRVPVSTQDDLRVEWQANPAPDETDPEGQRGVLVWHTDVAPHAVREITLTTTMRWPEGQVLVE</sequence>
<evidence type="ECO:0008006" key="6">
    <source>
        <dbReference type="Google" id="ProtNLM"/>
    </source>
</evidence>
<proteinExistence type="predicted"/>
<dbReference type="NCBIfam" id="TIGR02231">
    <property type="entry name" value="mucoidy inhibitor MuiA family protein"/>
    <property type="match status" value="1"/>
</dbReference>
<dbReference type="Pfam" id="PF13600">
    <property type="entry name" value="DUF4140"/>
    <property type="match status" value="1"/>
</dbReference>